<dbReference type="InterPro" id="IPR019189">
    <property type="entry name" value="Ribosomal_mL41"/>
</dbReference>
<reference evidence="2" key="1">
    <citation type="journal article" date="2006" name="PLoS Biol.">
        <title>Macronuclear genome sequence of the ciliate Tetrahymena thermophila, a model eukaryote.</title>
        <authorList>
            <person name="Eisen J.A."/>
            <person name="Coyne R.S."/>
            <person name="Wu M."/>
            <person name="Wu D."/>
            <person name="Thiagarajan M."/>
            <person name="Wortman J.R."/>
            <person name="Badger J.H."/>
            <person name="Ren Q."/>
            <person name="Amedeo P."/>
            <person name="Jones K.M."/>
            <person name="Tallon L.J."/>
            <person name="Delcher A.L."/>
            <person name="Salzberg S.L."/>
            <person name="Silva J.C."/>
            <person name="Haas B.J."/>
            <person name="Majoros W.H."/>
            <person name="Farzad M."/>
            <person name="Carlton J.M."/>
            <person name="Smith R.K. Jr."/>
            <person name="Garg J."/>
            <person name="Pearlman R.E."/>
            <person name="Karrer K.M."/>
            <person name="Sun L."/>
            <person name="Manning G."/>
            <person name="Elde N.C."/>
            <person name="Turkewitz A.P."/>
            <person name="Asai D.J."/>
            <person name="Wilkes D.E."/>
            <person name="Wang Y."/>
            <person name="Cai H."/>
            <person name="Collins K."/>
            <person name="Stewart B.A."/>
            <person name="Lee S.R."/>
            <person name="Wilamowska K."/>
            <person name="Weinberg Z."/>
            <person name="Ruzzo W.L."/>
            <person name="Wloga D."/>
            <person name="Gaertig J."/>
            <person name="Frankel J."/>
            <person name="Tsao C.-C."/>
            <person name="Gorovsky M.A."/>
            <person name="Keeling P.J."/>
            <person name="Waller R.F."/>
            <person name="Patron N.J."/>
            <person name="Cherry J.M."/>
            <person name="Stover N.A."/>
            <person name="Krieger C.J."/>
            <person name="del Toro C."/>
            <person name="Ryder H.F."/>
            <person name="Williamson S.C."/>
            <person name="Barbeau R.A."/>
            <person name="Hamilton E.P."/>
            <person name="Orias E."/>
        </authorList>
    </citation>
    <scope>NUCLEOTIDE SEQUENCE [LARGE SCALE GENOMIC DNA]</scope>
    <source>
        <strain evidence="2">SB210</strain>
    </source>
</reference>
<dbReference type="KEGG" id="tet:TTHERM_00316160"/>
<evidence type="ECO:0000313" key="2">
    <source>
        <dbReference type="Proteomes" id="UP000009168"/>
    </source>
</evidence>
<dbReference type="GeneID" id="7836125"/>
<sequence>MENIFMQFARKQGQNSFRKRLGVYSYRMKHSQYHKKPGLIDLRTKEELKKQGVQGRYKIYRMERDSDRLFGQFSARSKFLFDSQRVPFLDIPDLTDFDLKPYVSVHTPRIEKEDIIKIIKLNDFTNPVNFNRYTQIDSLEAPKKVEKKAESSAQN</sequence>
<dbReference type="eggNOG" id="ENOG502SU7F">
    <property type="taxonomic scope" value="Eukaryota"/>
</dbReference>
<dbReference type="OrthoDB" id="408933at2759"/>
<dbReference type="PDB" id="6Z1P">
    <property type="method" value="EM"/>
    <property type="resolution" value="3.70 A"/>
    <property type="chains" value="AI=1-155"/>
</dbReference>
<proteinExistence type="evidence at protein level"/>
<protein>
    <submittedName>
        <fullName evidence="1">Ribosomal protein L27</fullName>
    </submittedName>
</protein>
<evidence type="ECO:0000313" key="1">
    <source>
        <dbReference type="EMBL" id="EAS01063.2"/>
    </source>
</evidence>
<dbReference type="HOGENOM" id="CLU_1699098_0_0_1"/>
<evidence type="ECO:0007829" key="3">
    <source>
        <dbReference type="PDB" id="6Z1P"/>
    </source>
</evidence>
<organism evidence="1 2">
    <name type="scientific">Tetrahymena thermophila (strain SB210)</name>
    <dbReference type="NCBI Taxonomy" id="312017"/>
    <lineage>
        <taxon>Eukaryota</taxon>
        <taxon>Sar</taxon>
        <taxon>Alveolata</taxon>
        <taxon>Ciliophora</taxon>
        <taxon>Intramacronucleata</taxon>
        <taxon>Oligohymenophorea</taxon>
        <taxon>Hymenostomatida</taxon>
        <taxon>Tetrahymenina</taxon>
        <taxon>Tetrahymenidae</taxon>
        <taxon>Tetrahymena</taxon>
    </lineage>
</organism>
<dbReference type="InParanoid" id="I7MG40"/>
<dbReference type="GO" id="GO:0005762">
    <property type="term" value="C:mitochondrial large ribosomal subunit"/>
    <property type="evidence" value="ECO:0007669"/>
    <property type="project" value="InterPro"/>
</dbReference>
<keyword evidence="3" id="KW-0002">3D-structure</keyword>
<dbReference type="AlphaFoldDB" id="I7MG40"/>
<keyword evidence="1" id="KW-0687">Ribonucleoprotein</keyword>
<dbReference type="GO" id="GO:0003735">
    <property type="term" value="F:structural constituent of ribosome"/>
    <property type="evidence" value="ECO:0007669"/>
    <property type="project" value="InterPro"/>
</dbReference>
<dbReference type="EMBL" id="GG662605">
    <property type="protein sequence ID" value="EAS01063.2"/>
    <property type="molecule type" value="Genomic_DNA"/>
</dbReference>
<name>I7MG40_TETTS</name>
<dbReference type="RefSeq" id="XP_001021308.2">
    <property type="nucleotide sequence ID" value="XM_001021308.2"/>
</dbReference>
<keyword evidence="2" id="KW-1185">Reference proteome</keyword>
<dbReference type="OMA" id="MENIFMQ"/>
<accession>I7MG40</accession>
<dbReference type="STRING" id="312017.I7MG40"/>
<gene>
    <name evidence="1" type="ORF">TTHERM_00316160</name>
</gene>
<dbReference type="Proteomes" id="UP000009168">
    <property type="component" value="Unassembled WGS sequence"/>
</dbReference>
<keyword evidence="1" id="KW-0689">Ribosomal protein</keyword>
<dbReference type="Pfam" id="PF09809">
    <property type="entry name" value="MRP-L27"/>
    <property type="match status" value="1"/>
</dbReference>
<dbReference type="EMDB" id="EMD-11032"/>
<reference evidence="3" key="2">
    <citation type="journal article" date="2020" name="Elife">
        <title>Ciliate mitoribosome illuminates evolutionary steps of mitochondrial translation.</title>
        <authorList>
            <person name="Tobiasson V."/>
            <person name="Amunts A."/>
        </authorList>
    </citation>
    <scope>STRUCTURE BY ELECTRON MICROSCOPY (3.70 ANGSTROMS)</scope>
</reference>